<protein>
    <recommendedName>
        <fullName evidence="5">ABC-type quaternary amine transporter</fullName>
        <ecNumber evidence="5">7.6.2.9</ecNumber>
    </recommendedName>
</protein>
<dbReference type="PANTHER" id="PTHR43117:SF4">
    <property type="entry name" value="OSMOPROTECTANT IMPORT ATP-BINDING PROTEIN OSMV"/>
    <property type="match status" value="1"/>
</dbReference>
<sequence length="383" mass="40819">MIEFSSVTKQYPDGTIAVDNLDLHIESGSFTVFVGPSGCGKTTSMRMINRMITPTSGTITLDGKDISTVDPVKLRLGIGYVIQSAGLLPHRSVVDNVATVPVLQGTSRREARKAALEVLERVGLDLSMATRYPAQLSGGQQQRVGVARALAADPPILLMDEPFSAVDPVVREDLQNEMQRLQGELKKTIIFVTHDIDEAVKLGDHVAVFSRGGKLEQYDAPQRILAAPATDFVSDFVGRDRGYRGLSFRGSGAVALHEIRTATEAQLPELRLGQGEWVLVVSDAGTPRGWIDVTGVEAIRAGRSVGDSTSAGGSLFTAGNDLRQALDSAISSPSGIGVAVDAHGAVTGGIDATEVIEQLAKQRKDEDRARNEGFFAGENANQQ</sequence>
<dbReference type="SMART" id="SM00382">
    <property type="entry name" value="AAA"/>
    <property type="match status" value="1"/>
</dbReference>
<gene>
    <name evidence="8" type="ORF">FOY51_12640</name>
</gene>
<dbReference type="Pfam" id="PF00005">
    <property type="entry name" value="ABC_tran"/>
    <property type="match status" value="1"/>
</dbReference>
<dbReference type="GO" id="GO:0005524">
    <property type="term" value="F:ATP binding"/>
    <property type="evidence" value="ECO:0007669"/>
    <property type="project" value="UniProtKB-KW"/>
</dbReference>
<dbReference type="EC" id="7.6.2.9" evidence="5"/>
<evidence type="ECO:0000259" key="7">
    <source>
        <dbReference type="PROSITE" id="PS50893"/>
    </source>
</evidence>
<evidence type="ECO:0000256" key="6">
    <source>
        <dbReference type="SAM" id="MobiDB-lite"/>
    </source>
</evidence>
<dbReference type="GO" id="GO:0016887">
    <property type="term" value="F:ATP hydrolysis activity"/>
    <property type="evidence" value="ECO:0007669"/>
    <property type="project" value="InterPro"/>
</dbReference>
<dbReference type="InterPro" id="IPR027417">
    <property type="entry name" value="P-loop_NTPase"/>
</dbReference>
<keyword evidence="3" id="KW-0547">Nucleotide-binding</keyword>
<evidence type="ECO:0000313" key="8">
    <source>
        <dbReference type="EMBL" id="KAA0022541.1"/>
    </source>
</evidence>
<dbReference type="EMBL" id="VLNY01000005">
    <property type="protein sequence ID" value="KAA0022541.1"/>
    <property type="molecule type" value="Genomic_DNA"/>
</dbReference>
<keyword evidence="2" id="KW-0813">Transport</keyword>
<dbReference type="AlphaFoldDB" id="A0A5A7SE92"/>
<proteinExistence type="inferred from homology"/>
<feature type="domain" description="ABC transporter" evidence="7">
    <location>
        <begin position="2"/>
        <end position="237"/>
    </location>
</feature>
<dbReference type="FunFam" id="3.40.50.300:FF:000425">
    <property type="entry name" value="Probable ABC transporter, ATP-binding subunit"/>
    <property type="match status" value="1"/>
</dbReference>
<dbReference type="PANTHER" id="PTHR43117">
    <property type="entry name" value="OSMOPROTECTANT IMPORT ATP-BINDING PROTEIN OSMV"/>
    <property type="match status" value="1"/>
</dbReference>
<feature type="region of interest" description="Disordered" evidence="6">
    <location>
        <begin position="361"/>
        <end position="383"/>
    </location>
</feature>
<evidence type="ECO:0000313" key="9">
    <source>
        <dbReference type="Proteomes" id="UP000322244"/>
    </source>
</evidence>
<evidence type="ECO:0000256" key="2">
    <source>
        <dbReference type="ARBA" id="ARBA00022448"/>
    </source>
</evidence>
<dbReference type="InterPro" id="IPR003439">
    <property type="entry name" value="ABC_transporter-like_ATP-bd"/>
</dbReference>
<dbReference type="RefSeq" id="WP_149430597.1">
    <property type="nucleotide sequence ID" value="NZ_VLNY01000005.1"/>
</dbReference>
<dbReference type="SUPFAM" id="SSF52540">
    <property type="entry name" value="P-loop containing nucleoside triphosphate hydrolases"/>
    <property type="match status" value="1"/>
</dbReference>
<dbReference type="PROSITE" id="PS50893">
    <property type="entry name" value="ABC_TRANSPORTER_2"/>
    <property type="match status" value="1"/>
</dbReference>
<dbReference type="Gene3D" id="3.40.50.300">
    <property type="entry name" value="P-loop containing nucleotide triphosphate hydrolases"/>
    <property type="match status" value="1"/>
</dbReference>
<comment type="similarity">
    <text evidence="1">Belongs to the ABC transporter superfamily.</text>
</comment>
<keyword evidence="9" id="KW-1185">Reference proteome</keyword>
<dbReference type="Proteomes" id="UP000322244">
    <property type="component" value="Unassembled WGS sequence"/>
</dbReference>
<name>A0A5A7SE92_9NOCA</name>
<keyword evidence="4 8" id="KW-0067">ATP-binding</keyword>
<organism evidence="8 9">
    <name type="scientific">Antrihabitans cavernicola</name>
    <dbReference type="NCBI Taxonomy" id="2495913"/>
    <lineage>
        <taxon>Bacteria</taxon>
        <taxon>Bacillati</taxon>
        <taxon>Actinomycetota</taxon>
        <taxon>Actinomycetes</taxon>
        <taxon>Mycobacteriales</taxon>
        <taxon>Nocardiaceae</taxon>
        <taxon>Antrihabitans</taxon>
    </lineage>
</organism>
<dbReference type="InterPro" id="IPR003593">
    <property type="entry name" value="AAA+_ATPase"/>
</dbReference>
<dbReference type="GO" id="GO:0015418">
    <property type="term" value="F:ABC-type quaternary ammonium compound transporting activity"/>
    <property type="evidence" value="ECO:0007669"/>
    <property type="project" value="UniProtKB-EC"/>
</dbReference>
<feature type="compositionally biased region" description="Basic and acidic residues" evidence="6">
    <location>
        <begin position="361"/>
        <end position="371"/>
    </location>
</feature>
<evidence type="ECO:0000256" key="1">
    <source>
        <dbReference type="ARBA" id="ARBA00005417"/>
    </source>
</evidence>
<evidence type="ECO:0000256" key="5">
    <source>
        <dbReference type="ARBA" id="ARBA00066388"/>
    </source>
</evidence>
<evidence type="ECO:0000256" key="4">
    <source>
        <dbReference type="ARBA" id="ARBA00022840"/>
    </source>
</evidence>
<evidence type="ECO:0000256" key="3">
    <source>
        <dbReference type="ARBA" id="ARBA00022741"/>
    </source>
</evidence>
<reference evidence="8 9" key="1">
    <citation type="submission" date="2019-07" db="EMBL/GenBank/DDBJ databases">
        <title>Rhodococcus cavernicolus sp. nov., isolated from a cave.</title>
        <authorList>
            <person name="Lee S.D."/>
        </authorList>
    </citation>
    <scope>NUCLEOTIDE SEQUENCE [LARGE SCALE GENOMIC DNA]</scope>
    <source>
        <strain evidence="8 9">C1-24</strain>
    </source>
</reference>
<comment type="caution">
    <text evidence="8">The sequence shown here is derived from an EMBL/GenBank/DDBJ whole genome shotgun (WGS) entry which is preliminary data.</text>
</comment>
<accession>A0A5A7SE92</accession>
<dbReference type="OrthoDB" id="9802264at2"/>
<dbReference type="PROSITE" id="PS00211">
    <property type="entry name" value="ABC_TRANSPORTER_1"/>
    <property type="match status" value="1"/>
</dbReference>
<dbReference type="InterPro" id="IPR017871">
    <property type="entry name" value="ABC_transporter-like_CS"/>
</dbReference>